<dbReference type="GO" id="GO:0000124">
    <property type="term" value="C:SAGA complex"/>
    <property type="evidence" value="ECO:0007669"/>
    <property type="project" value="InterPro"/>
</dbReference>
<dbReference type="InterPro" id="IPR021950">
    <property type="entry name" value="Spt20"/>
</dbReference>
<feature type="compositionally biased region" description="Polar residues" evidence="1">
    <location>
        <begin position="323"/>
        <end position="332"/>
    </location>
</feature>
<evidence type="ECO:0000256" key="1">
    <source>
        <dbReference type="SAM" id="MobiDB-lite"/>
    </source>
</evidence>
<dbReference type="STRING" id="1314781.A0A166ATX2"/>
<protein>
    <recommendedName>
        <fullName evidence="2">Spt20-like SEP domain-containing protein</fullName>
    </recommendedName>
</protein>
<dbReference type="Pfam" id="PF12090">
    <property type="entry name" value="Spt20_SEP"/>
    <property type="match status" value="1"/>
</dbReference>
<feature type="compositionally biased region" description="Polar residues" evidence="1">
    <location>
        <begin position="391"/>
        <end position="405"/>
    </location>
</feature>
<dbReference type="InParanoid" id="A0A166ATX2"/>
<dbReference type="PANTHER" id="PTHR13526:SF8">
    <property type="entry name" value="TRANSCRIPTION FACTOR SPT20 HOMOLOG"/>
    <property type="match status" value="1"/>
</dbReference>
<dbReference type="GO" id="GO:0006357">
    <property type="term" value="P:regulation of transcription by RNA polymerase II"/>
    <property type="evidence" value="ECO:0007669"/>
    <property type="project" value="TreeGrafter"/>
</dbReference>
<feature type="region of interest" description="Disordered" evidence="1">
    <location>
        <begin position="256"/>
        <end position="365"/>
    </location>
</feature>
<feature type="region of interest" description="Disordered" evidence="1">
    <location>
        <begin position="615"/>
        <end position="635"/>
    </location>
</feature>
<evidence type="ECO:0000313" key="4">
    <source>
        <dbReference type="Proteomes" id="UP000077266"/>
    </source>
</evidence>
<dbReference type="OrthoDB" id="1932706at2759"/>
<sequence length="635" mass="68480">MTVASIDYNVSKWTNALLEKHKVDDPSFSVHFHEAHWTINNSATSQFLYTQAISSILEDIRALRIPTDFIELFDKSDVRFFEGCLIVALYDHRLRTSKGANANGAAEAGPEPQRVVLQPTAETLYADIKSLAEADLLQGKHWTDEQALEVESRILLLRASMPSVPRSGKRKRGDGLDEDGEEDEFLRRSKTKLMQFMNPRVGRTFNPRLTDGRLNFNAVREFLERAHPQPSGQLGASEQKAPLAINTGVPAQQSMLSAASGKGKGDPVKKEDRKPRIMTQDTVIRRKGLNKATDSPASASSSLPSAVEPEPKQQPRITLKINPPQSMQQSLAQVKKDEQIQQRVPTPVPVNQLAPGRVPTPVQPIRPQTPVVNQGLAAGVSQPAAPHPVMPQSSTTGLTFQQNQLPDGFLRQPPAPKNNNTPGSPAMAGKRPQTPLQAQASLMANQANAMKMAQGVSVPPPQAGQPSRPPATMPFNPALIAQNPMLAQHPAYQAALRQHMLALQAGRGGGGAVPIGTHNRFTGAMQMARPGAPGVAIPPNPQAGADPQQMQQWMQAAMMARGTAPPGAPVTMTAQQYQQLQWQMAAAGRGMPVAAMGRGQQMHPQQLALLQQHLAAGRGAQMPGAPGQPKPPGTR</sequence>
<feature type="compositionally biased region" description="Pro residues" evidence="1">
    <location>
        <begin position="626"/>
        <end position="635"/>
    </location>
</feature>
<organism evidence="3 4">
    <name type="scientific">Exidia glandulosa HHB12029</name>
    <dbReference type="NCBI Taxonomy" id="1314781"/>
    <lineage>
        <taxon>Eukaryota</taxon>
        <taxon>Fungi</taxon>
        <taxon>Dikarya</taxon>
        <taxon>Basidiomycota</taxon>
        <taxon>Agaricomycotina</taxon>
        <taxon>Agaricomycetes</taxon>
        <taxon>Auriculariales</taxon>
        <taxon>Exidiaceae</taxon>
        <taxon>Exidia</taxon>
    </lineage>
</organism>
<proteinExistence type="predicted"/>
<keyword evidence="4" id="KW-1185">Reference proteome</keyword>
<dbReference type="PANTHER" id="PTHR13526">
    <property type="entry name" value="TRANSCRIPTION FACTOR SPT20 HOMOLOG"/>
    <property type="match status" value="1"/>
</dbReference>
<dbReference type="AlphaFoldDB" id="A0A166ATX2"/>
<accession>A0A166ATX2</accession>
<feature type="region of interest" description="Disordered" evidence="1">
    <location>
        <begin position="379"/>
        <end position="435"/>
    </location>
</feature>
<feature type="compositionally biased region" description="Low complexity" evidence="1">
    <location>
        <begin position="295"/>
        <end position="306"/>
    </location>
</feature>
<dbReference type="EMBL" id="KV425962">
    <property type="protein sequence ID" value="KZV95149.1"/>
    <property type="molecule type" value="Genomic_DNA"/>
</dbReference>
<dbReference type="GO" id="GO:0003712">
    <property type="term" value="F:transcription coregulator activity"/>
    <property type="evidence" value="ECO:0007669"/>
    <property type="project" value="InterPro"/>
</dbReference>
<feature type="domain" description="Spt20-like SEP" evidence="2">
    <location>
        <begin position="25"/>
        <end position="158"/>
    </location>
</feature>
<evidence type="ECO:0000259" key="2">
    <source>
        <dbReference type="Pfam" id="PF12090"/>
    </source>
</evidence>
<dbReference type="InterPro" id="IPR046468">
    <property type="entry name" value="Spt20-like_SEP"/>
</dbReference>
<reference evidence="3 4" key="1">
    <citation type="journal article" date="2016" name="Mol. Biol. Evol.">
        <title>Comparative Genomics of Early-Diverging Mushroom-Forming Fungi Provides Insights into the Origins of Lignocellulose Decay Capabilities.</title>
        <authorList>
            <person name="Nagy L.G."/>
            <person name="Riley R."/>
            <person name="Tritt A."/>
            <person name="Adam C."/>
            <person name="Daum C."/>
            <person name="Floudas D."/>
            <person name="Sun H."/>
            <person name="Yadav J.S."/>
            <person name="Pangilinan J."/>
            <person name="Larsson K.H."/>
            <person name="Matsuura K."/>
            <person name="Barry K."/>
            <person name="Labutti K."/>
            <person name="Kuo R."/>
            <person name="Ohm R.A."/>
            <person name="Bhattacharya S.S."/>
            <person name="Shirouzu T."/>
            <person name="Yoshinaga Y."/>
            <person name="Martin F.M."/>
            <person name="Grigoriev I.V."/>
            <person name="Hibbett D.S."/>
        </authorList>
    </citation>
    <scope>NUCLEOTIDE SEQUENCE [LARGE SCALE GENOMIC DNA]</scope>
    <source>
        <strain evidence="3 4">HHB12029</strain>
    </source>
</reference>
<dbReference type="Proteomes" id="UP000077266">
    <property type="component" value="Unassembled WGS sequence"/>
</dbReference>
<name>A0A166ATX2_EXIGL</name>
<evidence type="ECO:0000313" key="3">
    <source>
        <dbReference type="EMBL" id="KZV95149.1"/>
    </source>
</evidence>
<feature type="region of interest" description="Disordered" evidence="1">
    <location>
        <begin position="164"/>
        <end position="184"/>
    </location>
</feature>
<feature type="compositionally biased region" description="Basic and acidic residues" evidence="1">
    <location>
        <begin position="263"/>
        <end position="275"/>
    </location>
</feature>
<gene>
    <name evidence="3" type="ORF">EXIGLDRAFT_707846</name>
</gene>